<comment type="caution">
    <text evidence="2">The sequence shown here is derived from an EMBL/GenBank/DDBJ whole genome shotgun (WGS) entry which is preliminary data.</text>
</comment>
<evidence type="ECO:0000256" key="1">
    <source>
        <dbReference type="SAM" id="SignalP"/>
    </source>
</evidence>
<feature type="signal peptide" evidence="1">
    <location>
        <begin position="1"/>
        <end position="20"/>
    </location>
</feature>
<dbReference type="Proteomes" id="UP000256779">
    <property type="component" value="Unassembled WGS sequence"/>
</dbReference>
<dbReference type="EMBL" id="QREG01000029">
    <property type="protein sequence ID" value="RED92660.1"/>
    <property type="molecule type" value="Genomic_DNA"/>
</dbReference>
<evidence type="ECO:0000313" key="2">
    <source>
        <dbReference type="EMBL" id="RED92660.1"/>
    </source>
</evidence>
<dbReference type="InterPro" id="IPR007849">
    <property type="entry name" value="ATP10"/>
</dbReference>
<reference evidence="2 3" key="1">
    <citation type="submission" date="2018-07" db="EMBL/GenBank/DDBJ databases">
        <title>Genomic Encyclopedia of Type Strains, Phase IV (KMG-IV): sequencing the most valuable type-strain genomes for metagenomic binning, comparative biology and taxonomic classification.</title>
        <authorList>
            <person name="Goeker M."/>
        </authorList>
    </citation>
    <scope>NUCLEOTIDE SEQUENCE [LARGE SCALE GENOMIC DNA]</scope>
    <source>
        <strain evidence="2 3">DSM 4134</strain>
    </source>
</reference>
<protein>
    <submittedName>
        <fullName evidence="2">ATP10 protein</fullName>
    </submittedName>
</protein>
<evidence type="ECO:0000313" key="3">
    <source>
        <dbReference type="Proteomes" id="UP000256779"/>
    </source>
</evidence>
<gene>
    <name evidence="2" type="ORF">C7460_12947</name>
</gene>
<keyword evidence="3" id="KW-1185">Reference proteome</keyword>
<dbReference type="OrthoDB" id="1118896at2"/>
<dbReference type="RefSeq" id="WP_115870198.1">
    <property type="nucleotide sequence ID" value="NZ_QREG01000029.1"/>
</dbReference>
<name>A0A3D9KWL4_MARFU</name>
<accession>A0A3D9KWL4</accession>
<feature type="chain" id="PRO_5017612198" evidence="1">
    <location>
        <begin position="21"/>
        <end position="179"/>
    </location>
</feature>
<dbReference type="PANTHER" id="PTHR28106:SF1">
    <property type="entry name" value="MITOCHONDRIAL ATPASE COMPLEX SUBUNIT ATP10"/>
    <property type="match status" value="1"/>
</dbReference>
<keyword evidence="1" id="KW-0732">Signal</keyword>
<dbReference type="AlphaFoldDB" id="A0A3D9KWL4"/>
<proteinExistence type="predicted"/>
<dbReference type="PANTHER" id="PTHR28106">
    <property type="entry name" value="MITOCHONDRIAL ATPASE COMPLEX SUBUNIT ATP10"/>
    <property type="match status" value="1"/>
</dbReference>
<dbReference type="Pfam" id="PF05176">
    <property type="entry name" value="ATP-synt_10"/>
    <property type="match status" value="1"/>
</dbReference>
<sequence length="179" mass="20242">MKTHLTLSILLLAAFTVAKAQQFPALEGENLKHQSVNLPADVSGKHTLVGIALSKKSEKFLKGWFDPVYNQLIKEPESGTIFEFGFDVNVYFVPMLTGAKRPAYKKVMDKVEKDVDPKLHPHVLFYKGSLSTYKDALKIDNKNVPYFYLLDDTGKIIYATKGAYSRAKLQRIIDELPFD</sequence>
<organism evidence="2 3">
    <name type="scientific">Marinoscillum furvescens DSM 4134</name>
    <dbReference type="NCBI Taxonomy" id="1122208"/>
    <lineage>
        <taxon>Bacteria</taxon>
        <taxon>Pseudomonadati</taxon>
        <taxon>Bacteroidota</taxon>
        <taxon>Cytophagia</taxon>
        <taxon>Cytophagales</taxon>
        <taxon>Reichenbachiellaceae</taxon>
        <taxon>Marinoscillum</taxon>
    </lineage>
</organism>